<sequence>MDKKAGLEAGGAWIAGSDAPERTLVRIGFMPLADCAPVVMASVLGFDEKYGLRFELSRELSWTGMRDRLVAGELDAAHVLLGLLYGLQMGIGTRARQMAVLMNLNQNGQGITLSRALAGKLDDGMGLAAGLASRLREEKRRPTFAHTFPTGNHAMFLYYWLAAAGIDPFEDCDAVTVPPGQMASSLAAGHMDGFCAGEPWGQRALCEGAGALAVSSEAIWPDHPGKVLGASAGFAAANPHTCRAMVAALLDAARWLDASRTNREAAAEVLASPAYVNADRDLLQYCLAGRPCEPGGWRGHNGLRFFADGEASFPWLSDGMWFLTQQRRWGLLRADPSYRAIAAEVNRIDLYRDAAAMAGVGVPDGVMRSSVLLDGRVWDGGDPAGYAASFARTA</sequence>
<accession>A0ABV6FC90</accession>
<keyword evidence="5" id="KW-0732">Signal</keyword>
<dbReference type="PANTHER" id="PTHR30024">
    <property type="entry name" value="ALIPHATIC SULFONATES-BINDING PROTEIN-RELATED"/>
    <property type="match status" value="1"/>
</dbReference>
<keyword evidence="8" id="KW-1185">Reference proteome</keyword>
<keyword evidence="6" id="KW-0472">Membrane</keyword>
<dbReference type="SUPFAM" id="SSF53850">
    <property type="entry name" value="Periplasmic binding protein-like II"/>
    <property type="match status" value="1"/>
</dbReference>
<reference evidence="7 8" key="1">
    <citation type="submission" date="2024-09" db="EMBL/GenBank/DDBJ databases">
        <authorList>
            <person name="Sun Q."/>
            <person name="Mori K."/>
        </authorList>
    </citation>
    <scope>NUCLEOTIDE SEQUENCE [LARGE SCALE GENOMIC DNA]</scope>
    <source>
        <strain evidence="7 8">CCM 7792</strain>
    </source>
</reference>
<evidence type="ECO:0000256" key="3">
    <source>
        <dbReference type="ARBA" id="ARBA00022475"/>
    </source>
</evidence>
<dbReference type="InterPro" id="IPR044527">
    <property type="entry name" value="NrtA/CpmA_ABC-bd_dom"/>
</dbReference>
<dbReference type="CDD" id="cd13553">
    <property type="entry name" value="PBP2_NrtA_CpmA_like"/>
    <property type="match status" value="1"/>
</dbReference>
<name>A0ABV6FC90_9BURK</name>
<organism evidence="7 8">
    <name type="scientific">Massilia consociata</name>
    <dbReference type="NCBI Taxonomy" id="760117"/>
    <lineage>
        <taxon>Bacteria</taxon>
        <taxon>Pseudomonadati</taxon>
        <taxon>Pseudomonadota</taxon>
        <taxon>Betaproteobacteria</taxon>
        <taxon>Burkholderiales</taxon>
        <taxon>Oxalobacteraceae</taxon>
        <taxon>Telluria group</taxon>
        <taxon>Massilia</taxon>
    </lineage>
</organism>
<protein>
    <submittedName>
        <fullName evidence="7">CmpA/NrtA family ABC transporter substrate-binding protein</fullName>
    </submittedName>
</protein>
<comment type="subcellular location">
    <subcellularLocation>
        <location evidence="1">Endomembrane system</location>
    </subcellularLocation>
</comment>
<comment type="caution">
    <text evidence="7">The sequence shown here is derived from an EMBL/GenBank/DDBJ whole genome shotgun (WGS) entry which is preliminary data.</text>
</comment>
<evidence type="ECO:0000313" key="8">
    <source>
        <dbReference type="Proteomes" id="UP001589773"/>
    </source>
</evidence>
<keyword evidence="3" id="KW-1003">Cell membrane</keyword>
<dbReference type="Proteomes" id="UP001589773">
    <property type="component" value="Unassembled WGS sequence"/>
</dbReference>
<dbReference type="Gene3D" id="3.40.190.10">
    <property type="entry name" value="Periplasmic binding protein-like II"/>
    <property type="match status" value="2"/>
</dbReference>
<gene>
    <name evidence="7" type="ORF">ACFFJK_04525</name>
</gene>
<keyword evidence="2" id="KW-0813">Transport</keyword>
<proteinExistence type="predicted"/>
<evidence type="ECO:0000256" key="1">
    <source>
        <dbReference type="ARBA" id="ARBA00004308"/>
    </source>
</evidence>
<evidence type="ECO:0000256" key="2">
    <source>
        <dbReference type="ARBA" id="ARBA00022448"/>
    </source>
</evidence>
<evidence type="ECO:0000256" key="4">
    <source>
        <dbReference type="ARBA" id="ARBA00022519"/>
    </source>
</evidence>
<evidence type="ECO:0000256" key="5">
    <source>
        <dbReference type="ARBA" id="ARBA00022729"/>
    </source>
</evidence>
<dbReference type="PANTHER" id="PTHR30024:SF7">
    <property type="entry name" value="NITRATE_NITRITE BINDING PROTEIN NRTA"/>
    <property type="match status" value="1"/>
</dbReference>
<dbReference type="EMBL" id="JBHLWP010000006">
    <property type="protein sequence ID" value="MFC0251145.1"/>
    <property type="molecule type" value="Genomic_DNA"/>
</dbReference>
<evidence type="ECO:0000313" key="7">
    <source>
        <dbReference type="EMBL" id="MFC0251145.1"/>
    </source>
</evidence>
<dbReference type="Pfam" id="PF13379">
    <property type="entry name" value="NMT1_2"/>
    <property type="match status" value="1"/>
</dbReference>
<evidence type="ECO:0000256" key="6">
    <source>
        <dbReference type="ARBA" id="ARBA00023136"/>
    </source>
</evidence>
<keyword evidence="4" id="KW-0997">Cell inner membrane</keyword>
<dbReference type="RefSeq" id="WP_379677932.1">
    <property type="nucleotide sequence ID" value="NZ_JBHLWP010000006.1"/>
</dbReference>